<dbReference type="Pfam" id="PF02361">
    <property type="entry name" value="CbiQ"/>
    <property type="match status" value="1"/>
</dbReference>
<sequence>MEQRVKLILDPRTKLFILLLCVIAASLAPSLLYGAGLVVLIGMVGILCGYWRSALMGIVGYALLYALTLWAAGLTGTLKTTLLAAFGLFHKVYPCGMMGGLFITSTKVNEFLSAMHRLRVPKKIVIPLAVMIRYFPTIGEDWRYIKDAMRMRDVSPTLAGFVKQPTMTVECIYVPLLSAASKTADELSIAALTRGIENPHPRTCLVQTQFRFADAITAAVFLLYTALALLF</sequence>
<gene>
    <name evidence="7" type="ORF">GWP43_05880</name>
</gene>
<dbReference type="KEGG" id="trz:GWP43_05880"/>
<name>A0A6P1Y1I1_9SPIR</name>
<evidence type="ECO:0000313" key="7">
    <source>
        <dbReference type="EMBL" id="QHX43053.1"/>
    </source>
</evidence>
<accession>A0A6P1Y1I1</accession>
<keyword evidence="2" id="KW-1003">Cell membrane</keyword>
<dbReference type="PANTHER" id="PTHR34857:SF2">
    <property type="entry name" value="SLL0384 PROTEIN"/>
    <property type="match status" value="1"/>
</dbReference>
<keyword evidence="4 6" id="KW-1133">Transmembrane helix</keyword>
<dbReference type="EMBL" id="CP048020">
    <property type="protein sequence ID" value="QHX43053.1"/>
    <property type="molecule type" value="Genomic_DNA"/>
</dbReference>
<dbReference type="InterPro" id="IPR003339">
    <property type="entry name" value="ABC/ECF_trnsptr_transmembrane"/>
</dbReference>
<evidence type="ECO:0000256" key="3">
    <source>
        <dbReference type="ARBA" id="ARBA00022692"/>
    </source>
</evidence>
<organism evidence="7 8">
    <name type="scientific">Treponema vincentii</name>
    <dbReference type="NCBI Taxonomy" id="69710"/>
    <lineage>
        <taxon>Bacteria</taxon>
        <taxon>Pseudomonadati</taxon>
        <taxon>Spirochaetota</taxon>
        <taxon>Spirochaetia</taxon>
        <taxon>Spirochaetales</taxon>
        <taxon>Treponemataceae</taxon>
        <taxon>Treponema</taxon>
    </lineage>
</organism>
<dbReference type="AlphaFoldDB" id="A0A6P1Y1I1"/>
<evidence type="ECO:0000313" key="8">
    <source>
        <dbReference type="Proteomes" id="UP000464374"/>
    </source>
</evidence>
<evidence type="ECO:0000256" key="2">
    <source>
        <dbReference type="ARBA" id="ARBA00022475"/>
    </source>
</evidence>
<comment type="subcellular location">
    <subcellularLocation>
        <location evidence="1">Membrane</location>
        <topology evidence="1">Multi-pass membrane protein</topology>
    </subcellularLocation>
</comment>
<feature type="transmembrane region" description="Helical" evidence="6">
    <location>
        <begin position="212"/>
        <end position="230"/>
    </location>
</feature>
<feature type="transmembrane region" description="Helical" evidence="6">
    <location>
        <begin position="50"/>
        <end position="70"/>
    </location>
</feature>
<dbReference type="InterPro" id="IPR051611">
    <property type="entry name" value="ECF_transporter_component"/>
</dbReference>
<evidence type="ECO:0000256" key="6">
    <source>
        <dbReference type="SAM" id="Phobius"/>
    </source>
</evidence>
<evidence type="ECO:0000256" key="1">
    <source>
        <dbReference type="ARBA" id="ARBA00004141"/>
    </source>
</evidence>
<keyword evidence="5 6" id="KW-0472">Membrane</keyword>
<proteinExistence type="predicted"/>
<evidence type="ECO:0000256" key="4">
    <source>
        <dbReference type="ARBA" id="ARBA00022989"/>
    </source>
</evidence>
<keyword evidence="3 6" id="KW-0812">Transmembrane</keyword>
<dbReference type="Proteomes" id="UP000464374">
    <property type="component" value="Chromosome"/>
</dbReference>
<dbReference type="PANTHER" id="PTHR34857">
    <property type="entry name" value="SLL0384 PROTEIN"/>
    <property type="match status" value="1"/>
</dbReference>
<evidence type="ECO:0000256" key="5">
    <source>
        <dbReference type="ARBA" id="ARBA00023136"/>
    </source>
</evidence>
<dbReference type="CDD" id="cd16914">
    <property type="entry name" value="EcfT"/>
    <property type="match status" value="1"/>
</dbReference>
<dbReference type="RefSeq" id="WP_162663387.1">
    <property type="nucleotide sequence ID" value="NZ_CP048020.1"/>
</dbReference>
<reference evidence="7 8" key="1">
    <citation type="submission" date="2020-01" db="EMBL/GenBank/DDBJ databases">
        <title>Complete genome sequence of a human oral phylogroup 1 Treponema sp. strain ATCC 700766, originally isolated from periodontitis dental plaque.</title>
        <authorList>
            <person name="Chan Y."/>
            <person name="Huo Y.-B."/>
            <person name="Yu X.-L."/>
            <person name="Zeng H."/>
            <person name="Leung W.-K."/>
            <person name="Watt R.M."/>
        </authorList>
    </citation>
    <scope>NUCLEOTIDE SEQUENCE [LARGE SCALE GENOMIC DNA]</scope>
    <source>
        <strain evidence="7 8">OMZ 804</strain>
    </source>
</reference>
<feature type="transmembrane region" description="Helical" evidence="6">
    <location>
        <begin position="82"/>
        <end position="104"/>
    </location>
</feature>
<protein>
    <submittedName>
        <fullName evidence="7">Energy-coupling factor transporter transmembrane protein EcfT</fullName>
    </submittedName>
</protein>
<dbReference type="GO" id="GO:0005886">
    <property type="term" value="C:plasma membrane"/>
    <property type="evidence" value="ECO:0007669"/>
    <property type="project" value="UniProtKB-ARBA"/>
</dbReference>